<protein>
    <submittedName>
        <fullName evidence="3">Uncharacterized protein LOC117648178</fullName>
    </submittedName>
</protein>
<dbReference type="InParanoid" id="A0A6P8ZCI7"/>
<dbReference type="Proteomes" id="UP000515158">
    <property type="component" value="Unplaced"/>
</dbReference>
<evidence type="ECO:0000313" key="3">
    <source>
        <dbReference type="RefSeq" id="XP_034246387.1"/>
    </source>
</evidence>
<evidence type="ECO:0000313" key="2">
    <source>
        <dbReference type="Proteomes" id="UP000515158"/>
    </source>
</evidence>
<dbReference type="Gene3D" id="3.80.10.10">
    <property type="entry name" value="Ribonuclease Inhibitor"/>
    <property type="match status" value="1"/>
</dbReference>
<dbReference type="AlphaFoldDB" id="A0A6P8ZCI7"/>
<dbReference type="SUPFAM" id="SSF52047">
    <property type="entry name" value="RNI-like"/>
    <property type="match status" value="1"/>
</dbReference>
<gene>
    <name evidence="3" type="primary">LOC117648178</name>
</gene>
<organism evidence="3">
    <name type="scientific">Thrips palmi</name>
    <name type="common">Melon thrips</name>
    <dbReference type="NCBI Taxonomy" id="161013"/>
    <lineage>
        <taxon>Eukaryota</taxon>
        <taxon>Metazoa</taxon>
        <taxon>Ecdysozoa</taxon>
        <taxon>Arthropoda</taxon>
        <taxon>Hexapoda</taxon>
        <taxon>Insecta</taxon>
        <taxon>Pterygota</taxon>
        <taxon>Neoptera</taxon>
        <taxon>Paraneoptera</taxon>
        <taxon>Thysanoptera</taxon>
        <taxon>Terebrantia</taxon>
        <taxon>Thripoidea</taxon>
        <taxon>Thripidae</taxon>
        <taxon>Thrips</taxon>
    </lineage>
</organism>
<sequence>MEARAARTHLEQLHQKIVQRQKDIADVTLQLADMRSTHRECLREYEFDGLVEHPDQYQWKDKTLRLSAKAMHSRKRVEHFIKKLATAPCMKTLSLFLQEYIGGVPPSLKLAQDALSKAPVHIQELCVTFGSSSKEAVLALVEKTRDHLERLALTLMYDARFTDDELRRLWGLVGGSNIKVLALSSPELVRKVQFPFRTSRLQLERLELGDLGDCKHPTVLGPLIRAASATLRVVQLPSTLVEGDRMDVFEALGECSNLEEASVPCYRYILALQSCAKLGRLGLQCVDKQWSLRPNADTNAVVELLGLKFVKMRLRGLTLSSFCPDRDRAVIGAVSALKNLRSLTLNTNMQKDALVILLRYLPCLEELHLLRRFSLTSEIVRQITPRLLPKLRLLELDCDDNESECNCSEDDEDFGFGGCGLPHAGWRPGVDFTVKRAFEEVNPDLTLIVAPSTTAEKKSCSSEGSDVESDDGLEKEALKQFELWQDEEEESSEAESNEGSETEELPSMN</sequence>
<evidence type="ECO:0000256" key="1">
    <source>
        <dbReference type="SAM" id="MobiDB-lite"/>
    </source>
</evidence>
<reference evidence="3" key="1">
    <citation type="submission" date="2025-08" db="UniProtKB">
        <authorList>
            <consortium name="RefSeq"/>
        </authorList>
    </citation>
    <scope>IDENTIFICATION</scope>
    <source>
        <tissue evidence="3">Total insect</tissue>
    </source>
</reference>
<feature type="region of interest" description="Disordered" evidence="1">
    <location>
        <begin position="456"/>
        <end position="509"/>
    </location>
</feature>
<feature type="compositionally biased region" description="Acidic residues" evidence="1">
    <location>
        <begin position="484"/>
        <end position="509"/>
    </location>
</feature>
<dbReference type="InterPro" id="IPR032675">
    <property type="entry name" value="LRR_dom_sf"/>
</dbReference>
<dbReference type="GeneID" id="117648178"/>
<name>A0A6P8ZCI7_THRPL</name>
<proteinExistence type="predicted"/>
<dbReference type="RefSeq" id="XP_034246387.1">
    <property type="nucleotide sequence ID" value="XM_034390496.1"/>
</dbReference>
<keyword evidence="2" id="KW-1185">Reference proteome</keyword>
<dbReference type="KEGG" id="tpal:117648178"/>
<accession>A0A6P8ZCI7</accession>